<dbReference type="EMBL" id="RQGF01000035">
    <property type="protein sequence ID" value="TGL58883.1"/>
    <property type="molecule type" value="Genomic_DNA"/>
</dbReference>
<name>A0A4R9JZT3_9LEPT</name>
<evidence type="ECO:0000256" key="1">
    <source>
        <dbReference type="SAM" id="Phobius"/>
    </source>
</evidence>
<dbReference type="OrthoDB" id="343927at2"/>
<evidence type="ECO:0000313" key="4">
    <source>
        <dbReference type="Proteomes" id="UP000297762"/>
    </source>
</evidence>
<dbReference type="PANTHER" id="PTHR40940">
    <property type="entry name" value="PROTEIN BATD-RELATED"/>
    <property type="match status" value="1"/>
</dbReference>
<keyword evidence="1" id="KW-0812">Transmembrane</keyword>
<keyword evidence="4" id="KW-1185">Reference proteome</keyword>
<dbReference type="InterPro" id="IPR025738">
    <property type="entry name" value="BatD"/>
</dbReference>
<evidence type="ECO:0000256" key="2">
    <source>
        <dbReference type="SAM" id="SignalP"/>
    </source>
</evidence>
<accession>A0A4R9JZT3</accession>
<feature type="transmembrane region" description="Helical" evidence="1">
    <location>
        <begin position="427"/>
        <end position="448"/>
    </location>
</feature>
<dbReference type="RefSeq" id="WP_135651129.1">
    <property type="nucleotide sequence ID" value="NZ_RQGF01000035.1"/>
</dbReference>
<feature type="chain" id="PRO_5020282453" evidence="2">
    <location>
        <begin position="18"/>
        <end position="532"/>
    </location>
</feature>
<feature type="signal peptide" evidence="2">
    <location>
        <begin position="1"/>
        <end position="17"/>
    </location>
</feature>
<proteinExistence type="predicted"/>
<keyword evidence="1" id="KW-0472">Membrane</keyword>
<protein>
    <submittedName>
        <fullName evidence="3">Aerotolerance regulator BatD</fullName>
    </submittedName>
</protein>
<dbReference type="Proteomes" id="UP000297762">
    <property type="component" value="Unassembled WGS sequence"/>
</dbReference>
<organism evidence="3 4">
    <name type="scientific">Leptospira sarikeiensis</name>
    <dbReference type="NCBI Taxonomy" id="2484943"/>
    <lineage>
        <taxon>Bacteria</taxon>
        <taxon>Pseudomonadati</taxon>
        <taxon>Spirochaetota</taxon>
        <taxon>Spirochaetia</taxon>
        <taxon>Leptospirales</taxon>
        <taxon>Leptospiraceae</taxon>
        <taxon>Leptospira</taxon>
    </lineage>
</organism>
<keyword evidence="1" id="KW-1133">Transmembrane helix</keyword>
<gene>
    <name evidence="3" type="ORF">EHQ64_17730</name>
</gene>
<keyword evidence="2" id="KW-0732">Signal</keyword>
<comment type="caution">
    <text evidence="3">The sequence shown here is derived from an EMBL/GenBank/DDBJ whole genome shotgun (WGS) entry which is preliminary data.</text>
</comment>
<evidence type="ECO:0000313" key="3">
    <source>
        <dbReference type="EMBL" id="TGL58883.1"/>
    </source>
</evidence>
<dbReference type="AlphaFoldDB" id="A0A4R9JZT3"/>
<reference evidence="3" key="1">
    <citation type="journal article" date="2019" name="PLoS Negl. Trop. Dis.">
        <title>Revisiting the worldwide diversity of Leptospira species in the environment.</title>
        <authorList>
            <person name="Vincent A.T."/>
            <person name="Schiettekatte O."/>
            <person name="Bourhy P."/>
            <person name="Veyrier F.J."/>
            <person name="Picardeau M."/>
        </authorList>
    </citation>
    <scope>NUCLEOTIDE SEQUENCE [LARGE SCALE GENOMIC DNA]</scope>
    <source>
        <strain evidence="3">201702455</strain>
    </source>
</reference>
<dbReference type="PANTHER" id="PTHR40940:SF2">
    <property type="entry name" value="BATD"/>
    <property type="match status" value="1"/>
</dbReference>
<sequence>MKRFLFLFLAISISISAQGSKFYLSQARADLGDAVFIILETEGGAQVRLLEKEFNGQGIKAVYWGTEENTTIVNFKVFRKKLIKYRLTTSAPGRYSVPEIEVEVDGQKIGSGMMALEISPRNSAANKSSGFFSNRYFFSEETEGPEDGDLKVIFRTTKDQVWVGEPILGFFTLYYRNALRPYIDRDFSSSIEFPYFRSEALSGINLLIPDQAIYEGLEFETAVYSKETFILTPLKNGEYSLGSTVFHLEGRQQSFFHMRSIKTIPSKISVRELPSPSPKEFRGAIGNFKMVLEDYSQNVNLGEPFQFRLTISGNGNLASIKDPLLTSCDPGSCYPEVTFLQLKQQRDFRELSPGEFGFYLNYSYYYSVFPKKEGEWKPDDLRFSFFNPKSGKYESISLKFPVLNVGPPKPKQETAINGSEKSLGTSIFLIGFLSCLLAGGVGYLILLLNKSRGRAGLLKRLDLWIGSKRGFVLKHSVMAKGLPEEEASLLAGWKSDTISLYESYKRLDPPSKETLLRIAGWLSDKLKEDEII</sequence>